<dbReference type="EMBL" id="CAEZUR010000058">
    <property type="protein sequence ID" value="CAB4610625.1"/>
    <property type="molecule type" value="Genomic_DNA"/>
</dbReference>
<protein>
    <submittedName>
        <fullName evidence="2">Unannotated protein</fullName>
    </submittedName>
</protein>
<reference evidence="2" key="1">
    <citation type="submission" date="2020-05" db="EMBL/GenBank/DDBJ databases">
        <authorList>
            <person name="Chiriac C."/>
            <person name="Salcher M."/>
            <person name="Ghai R."/>
            <person name="Kavagutti S V."/>
        </authorList>
    </citation>
    <scope>NUCLEOTIDE SEQUENCE</scope>
</reference>
<dbReference type="Pfam" id="PF16316">
    <property type="entry name" value="DUF4956"/>
    <property type="match status" value="1"/>
</dbReference>
<keyword evidence="1" id="KW-0472">Membrane</keyword>
<feature type="transmembrane region" description="Helical" evidence="1">
    <location>
        <begin position="58"/>
        <end position="75"/>
    </location>
</feature>
<accession>A0A6J6CDH7</accession>
<dbReference type="EMBL" id="CAEZSN010000119">
    <property type="protein sequence ID" value="CAB4548333.1"/>
    <property type="molecule type" value="Genomic_DNA"/>
</dbReference>
<evidence type="ECO:0000313" key="3">
    <source>
        <dbReference type="EMBL" id="CAB4610625.1"/>
    </source>
</evidence>
<keyword evidence="1" id="KW-1133">Transmembrane helix</keyword>
<evidence type="ECO:0000256" key="1">
    <source>
        <dbReference type="SAM" id="Phobius"/>
    </source>
</evidence>
<feature type="transmembrane region" description="Helical" evidence="1">
    <location>
        <begin position="6"/>
        <end position="29"/>
    </location>
</feature>
<dbReference type="InterPro" id="IPR032531">
    <property type="entry name" value="DUF4956"/>
</dbReference>
<organism evidence="2">
    <name type="scientific">freshwater metagenome</name>
    <dbReference type="NCBI Taxonomy" id="449393"/>
    <lineage>
        <taxon>unclassified sequences</taxon>
        <taxon>metagenomes</taxon>
        <taxon>ecological metagenomes</taxon>
    </lineage>
</organism>
<proteinExistence type="predicted"/>
<feature type="transmembrane region" description="Helical" evidence="1">
    <location>
        <begin position="87"/>
        <end position="107"/>
    </location>
</feature>
<gene>
    <name evidence="2" type="ORF">UFOPK1433_00950</name>
    <name evidence="3" type="ORF">UFOPK1843_00803</name>
</gene>
<keyword evidence="1" id="KW-0812">Transmembrane</keyword>
<dbReference type="AlphaFoldDB" id="A0A6J6CDH7"/>
<name>A0A6J6CDH7_9ZZZZ</name>
<sequence length="193" mass="21292">MLRVDPLEFFASLGVDLVVVVLLAFVLFYRRHRDREMAIAIASINITLWALTGALASYTLSLGVGFALFAVISIIRLRSSTATWISMAYLMVGLGSGLIIGLTGFALLEKIEYATFMVAVMAVVDSKYFLRGQRDDEKTSLSFEGTNLDPDYLKSRVEEVLNVDAVSIKVRAVSLAPESTKLDIVYRKRNAKG</sequence>
<evidence type="ECO:0000313" key="2">
    <source>
        <dbReference type="EMBL" id="CAB4548333.1"/>
    </source>
</evidence>